<comment type="subcellular location">
    <subcellularLocation>
        <location evidence="2">Cell membrane</location>
        <topology evidence="2">Lipid-anchor</topology>
        <topology evidence="2">GPI-anchor</topology>
    </subcellularLocation>
</comment>
<keyword evidence="4" id="KW-0325">Glycoprotein</keyword>
<evidence type="ECO:0000256" key="5">
    <source>
        <dbReference type="ARBA" id="ARBA00023024"/>
    </source>
</evidence>
<feature type="signal peptide" evidence="15">
    <location>
        <begin position="1"/>
        <end position="18"/>
    </location>
</feature>
<dbReference type="InterPro" id="IPR050248">
    <property type="entry name" value="Polysacc_deacetylase_ArnD"/>
</dbReference>
<keyword evidence="5" id="KW-0146">Chitin degradation</keyword>
<keyword evidence="3" id="KW-1003">Cell membrane</keyword>
<evidence type="ECO:0000256" key="2">
    <source>
        <dbReference type="ARBA" id="ARBA00004609"/>
    </source>
</evidence>
<dbReference type="GO" id="GO:0005886">
    <property type="term" value="C:plasma membrane"/>
    <property type="evidence" value="ECO:0007669"/>
    <property type="project" value="UniProtKB-SubCell"/>
</dbReference>
<evidence type="ECO:0000259" key="16">
    <source>
        <dbReference type="PROSITE" id="PS51677"/>
    </source>
</evidence>
<dbReference type="PANTHER" id="PTHR10587:SF135">
    <property type="entry name" value="CHITIN DEACETYLASE 3"/>
    <property type="match status" value="1"/>
</dbReference>
<evidence type="ECO:0000256" key="9">
    <source>
        <dbReference type="ARBA" id="ARBA00023288"/>
    </source>
</evidence>
<evidence type="ECO:0000256" key="10">
    <source>
        <dbReference type="ARBA" id="ARBA00023316"/>
    </source>
</evidence>
<evidence type="ECO:0000256" key="3">
    <source>
        <dbReference type="ARBA" id="ARBA00022475"/>
    </source>
</evidence>
<evidence type="ECO:0000256" key="12">
    <source>
        <dbReference type="ARBA" id="ARBA00024056"/>
    </source>
</evidence>
<keyword evidence="6" id="KW-0472">Membrane</keyword>
<comment type="caution">
    <text evidence="17">The sequence shown here is derived from an EMBL/GenBank/DDBJ whole genome shotgun (WGS) entry which is preliminary data.</text>
</comment>
<keyword evidence="7" id="KW-0119">Carbohydrate metabolism</keyword>
<evidence type="ECO:0000256" key="6">
    <source>
        <dbReference type="ARBA" id="ARBA00023136"/>
    </source>
</evidence>
<dbReference type="GO" id="GO:0004099">
    <property type="term" value="F:chitin deacetylase activity"/>
    <property type="evidence" value="ECO:0007669"/>
    <property type="project" value="UniProtKB-EC"/>
</dbReference>
<feature type="region of interest" description="Disordered" evidence="14">
    <location>
        <begin position="366"/>
        <end position="402"/>
    </location>
</feature>
<gene>
    <name evidence="17" type="ORF">CVT26_004281</name>
</gene>
<dbReference type="PANTHER" id="PTHR10587">
    <property type="entry name" value="GLYCOSYL TRANSFERASE-RELATED"/>
    <property type="match status" value="1"/>
</dbReference>
<keyword evidence="15" id="KW-0732">Signal</keyword>
<dbReference type="STRING" id="231916.A0A409YVC1"/>
<feature type="compositionally biased region" description="Low complexity" evidence="14">
    <location>
        <begin position="366"/>
        <end position="394"/>
    </location>
</feature>
<keyword evidence="11" id="KW-0624">Polysaccharide degradation</keyword>
<protein>
    <recommendedName>
        <fullName evidence="12">chitin deacetylase</fullName>
        <ecNumber evidence="12">3.5.1.41</ecNumber>
    </recommendedName>
</protein>
<evidence type="ECO:0000256" key="1">
    <source>
        <dbReference type="ARBA" id="ARBA00001941"/>
    </source>
</evidence>
<dbReference type="EMBL" id="NHYE01000217">
    <property type="protein sequence ID" value="PPR06961.1"/>
    <property type="molecule type" value="Genomic_DNA"/>
</dbReference>
<evidence type="ECO:0000313" key="17">
    <source>
        <dbReference type="EMBL" id="PPR06961.1"/>
    </source>
</evidence>
<name>A0A409YVC1_9AGAR</name>
<evidence type="ECO:0000256" key="13">
    <source>
        <dbReference type="ARBA" id="ARBA00048494"/>
    </source>
</evidence>
<evidence type="ECO:0000256" key="4">
    <source>
        <dbReference type="ARBA" id="ARBA00022622"/>
    </source>
</evidence>
<keyword evidence="18" id="KW-1185">Reference proteome</keyword>
<accession>A0A409YVC1</accession>
<keyword evidence="10" id="KW-0961">Cell wall biogenesis/degradation</keyword>
<keyword evidence="9" id="KW-0449">Lipoprotein</keyword>
<dbReference type="Pfam" id="PF01522">
    <property type="entry name" value="Polysacc_deac_1"/>
    <property type="match status" value="1"/>
</dbReference>
<dbReference type="SUPFAM" id="SSF88713">
    <property type="entry name" value="Glycoside hydrolase/deacetylase"/>
    <property type="match status" value="1"/>
</dbReference>
<dbReference type="GO" id="GO:0009272">
    <property type="term" value="P:fungal-type cell wall biogenesis"/>
    <property type="evidence" value="ECO:0007669"/>
    <property type="project" value="UniProtKB-ARBA"/>
</dbReference>
<dbReference type="AlphaFoldDB" id="A0A409YVC1"/>
<dbReference type="GO" id="GO:0071555">
    <property type="term" value="P:cell wall organization"/>
    <property type="evidence" value="ECO:0007669"/>
    <property type="project" value="UniProtKB-KW"/>
</dbReference>
<organism evidence="17 18">
    <name type="scientific">Gymnopilus dilepis</name>
    <dbReference type="NCBI Taxonomy" id="231916"/>
    <lineage>
        <taxon>Eukaryota</taxon>
        <taxon>Fungi</taxon>
        <taxon>Dikarya</taxon>
        <taxon>Basidiomycota</taxon>
        <taxon>Agaricomycotina</taxon>
        <taxon>Agaricomycetes</taxon>
        <taxon>Agaricomycetidae</taxon>
        <taxon>Agaricales</taxon>
        <taxon>Agaricineae</taxon>
        <taxon>Hymenogastraceae</taxon>
        <taxon>Gymnopilus</taxon>
    </lineage>
</organism>
<comment type="catalytic activity">
    <reaction evidence="13">
        <text>[(1-&gt;4)-N-acetyl-beta-D-glucosaminyl](n) + n H2O = chitosan + n acetate</text>
        <dbReference type="Rhea" id="RHEA:10464"/>
        <dbReference type="Rhea" id="RHEA-COMP:9593"/>
        <dbReference type="Rhea" id="RHEA-COMP:9597"/>
        <dbReference type="ChEBI" id="CHEBI:15377"/>
        <dbReference type="ChEBI" id="CHEBI:17029"/>
        <dbReference type="ChEBI" id="CHEBI:30089"/>
        <dbReference type="ChEBI" id="CHEBI:57704"/>
        <dbReference type="EC" id="3.5.1.41"/>
    </reaction>
    <physiologicalReaction direction="left-to-right" evidence="13">
        <dbReference type="Rhea" id="RHEA:10465"/>
    </physiologicalReaction>
</comment>
<evidence type="ECO:0000256" key="7">
    <source>
        <dbReference type="ARBA" id="ARBA00023277"/>
    </source>
</evidence>
<dbReference type="Proteomes" id="UP000284706">
    <property type="component" value="Unassembled WGS sequence"/>
</dbReference>
<feature type="chain" id="PRO_5019018022" description="chitin deacetylase" evidence="15">
    <location>
        <begin position="19"/>
        <end position="436"/>
    </location>
</feature>
<dbReference type="OrthoDB" id="407355at2759"/>
<evidence type="ECO:0000256" key="11">
    <source>
        <dbReference type="ARBA" id="ARBA00023326"/>
    </source>
</evidence>
<evidence type="ECO:0000256" key="15">
    <source>
        <dbReference type="SAM" id="SignalP"/>
    </source>
</evidence>
<dbReference type="GO" id="GO:0098552">
    <property type="term" value="C:side of membrane"/>
    <property type="evidence" value="ECO:0007669"/>
    <property type="project" value="UniProtKB-KW"/>
</dbReference>
<proteinExistence type="predicted"/>
<reference evidence="17 18" key="1">
    <citation type="journal article" date="2018" name="Evol. Lett.">
        <title>Horizontal gene cluster transfer increased hallucinogenic mushroom diversity.</title>
        <authorList>
            <person name="Reynolds H.T."/>
            <person name="Vijayakumar V."/>
            <person name="Gluck-Thaler E."/>
            <person name="Korotkin H.B."/>
            <person name="Matheny P.B."/>
            <person name="Slot J.C."/>
        </authorList>
    </citation>
    <scope>NUCLEOTIDE SEQUENCE [LARGE SCALE GENOMIC DNA]</scope>
    <source>
        <strain evidence="17 18">SRW20</strain>
    </source>
</reference>
<evidence type="ECO:0000256" key="14">
    <source>
        <dbReference type="SAM" id="MobiDB-lite"/>
    </source>
</evidence>
<dbReference type="InParanoid" id="A0A409YVC1"/>
<dbReference type="GO" id="GO:0000272">
    <property type="term" value="P:polysaccharide catabolic process"/>
    <property type="evidence" value="ECO:0007669"/>
    <property type="project" value="UniProtKB-KW"/>
</dbReference>
<keyword evidence="8" id="KW-0170">Cobalt</keyword>
<dbReference type="EC" id="3.5.1.41" evidence="12"/>
<dbReference type="PROSITE" id="PS51677">
    <property type="entry name" value="NODB"/>
    <property type="match status" value="1"/>
</dbReference>
<dbReference type="InterPro" id="IPR011330">
    <property type="entry name" value="Glyco_hydro/deAcase_b/a-brl"/>
</dbReference>
<dbReference type="GO" id="GO:0006032">
    <property type="term" value="P:chitin catabolic process"/>
    <property type="evidence" value="ECO:0007669"/>
    <property type="project" value="UniProtKB-KW"/>
</dbReference>
<comment type="cofactor">
    <cofactor evidence="1">
        <name>Co(2+)</name>
        <dbReference type="ChEBI" id="CHEBI:48828"/>
    </cofactor>
</comment>
<feature type="domain" description="NodB homology" evidence="16">
    <location>
        <begin position="151"/>
        <end position="333"/>
    </location>
</feature>
<dbReference type="InterPro" id="IPR002509">
    <property type="entry name" value="NODB_dom"/>
</dbReference>
<dbReference type="Gene3D" id="3.20.20.370">
    <property type="entry name" value="Glycoside hydrolase/deacetylase"/>
    <property type="match status" value="1"/>
</dbReference>
<evidence type="ECO:0000313" key="18">
    <source>
        <dbReference type="Proteomes" id="UP000284706"/>
    </source>
</evidence>
<sequence length="436" mass="46398">MFYPIISLVLVHVLRVSAAPAPGNAHVHDFDDAVSQSLPSKTWYQDPEHPVHALFRRDAVGDGTTYAQVGSPSWSAPYPPSTPNPSALPAEWVNALNAAVAAGKIPNIPQSSNLPNQNPVYPTGFDPNSAQVCSATEKCVTPGDIWDAPDGVFASSFDDGPTPSTPTLVNFLQSNNKTTTHFMIGVNILNNPNQFLTAFNAGHDIAVHTWTHPYMTTLSNMDLLGQFGWTMQIIHNSTGGRVPKFWRPPYGDSDLRVRAIAKEVFGLTTVIWNHDTEDWAQTATAPIQTAMSTFLKDAKHPGVIILEHELTDITVNGFIQSYPLIQQNGWNFVSLAQAVGNGSAYENAQSSTSPVTSMGILLSDQTTSSSSSTQAPATAPTSSPSPSPSSGSGQNLQNGAKTKTSSATSLRSILSLHSAHSVLVLAGVIGGMVLCV</sequence>
<evidence type="ECO:0000256" key="8">
    <source>
        <dbReference type="ARBA" id="ARBA00023285"/>
    </source>
</evidence>
<keyword evidence="4" id="KW-0336">GPI-anchor</keyword>